<comment type="caution">
    <text evidence="2">The sequence shown here is derived from an EMBL/GenBank/DDBJ whole genome shotgun (WGS) entry which is preliminary data.</text>
</comment>
<name>A0A8S4PUV8_OWEFU</name>
<accession>A0A8S4PUV8</accession>
<sequence>SSSHCFAVSKSSSQPPSGSASNISCTSGPAKCKSIARLRFLFVMFSAMRNVSKSLIHILHKRARIMYWAWGSVSEGGFQPKFSHNFTRFFHKHHPGNAKALACRSLRFANNIRLNIMGKCGRPSCLSDLFCGLKYLILECHT</sequence>
<protein>
    <submittedName>
        <fullName evidence="2">Uncharacterized protein</fullName>
    </submittedName>
</protein>
<dbReference type="EMBL" id="CAIIXF020000010">
    <property type="protein sequence ID" value="CAH1797876.1"/>
    <property type="molecule type" value="Genomic_DNA"/>
</dbReference>
<gene>
    <name evidence="2" type="ORF">OFUS_LOCUS22090</name>
</gene>
<feature type="non-terminal residue" evidence="2">
    <location>
        <position position="1"/>
    </location>
</feature>
<evidence type="ECO:0000256" key="1">
    <source>
        <dbReference type="SAM" id="MobiDB-lite"/>
    </source>
</evidence>
<dbReference type="Proteomes" id="UP000749559">
    <property type="component" value="Unassembled WGS sequence"/>
</dbReference>
<evidence type="ECO:0000313" key="2">
    <source>
        <dbReference type="EMBL" id="CAH1797876.1"/>
    </source>
</evidence>
<organism evidence="2 3">
    <name type="scientific">Owenia fusiformis</name>
    <name type="common">Polychaete worm</name>
    <dbReference type="NCBI Taxonomy" id="6347"/>
    <lineage>
        <taxon>Eukaryota</taxon>
        <taxon>Metazoa</taxon>
        <taxon>Spiralia</taxon>
        <taxon>Lophotrochozoa</taxon>
        <taxon>Annelida</taxon>
        <taxon>Polychaeta</taxon>
        <taxon>Sedentaria</taxon>
        <taxon>Canalipalpata</taxon>
        <taxon>Sabellida</taxon>
        <taxon>Oweniida</taxon>
        <taxon>Oweniidae</taxon>
        <taxon>Owenia</taxon>
    </lineage>
</organism>
<feature type="compositionally biased region" description="Low complexity" evidence="1">
    <location>
        <begin position="9"/>
        <end position="24"/>
    </location>
</feature>
<evidence type="ECO:0000313" key="3">
    <source>
        <dbReference type="Proteomes" id="UP000749559"/>
    </source>
</evidence>
<dbReference type="AlphaFoldDB" id="A0A8S4PUV8"/>
<reference evidence="2" key="1">
    <citation type="submission" date="2022-03" db="EMBL/GenBank/DDBJ databases">
        <authorList>
            <person name="Martin C."/>
        </authorList>
    </citation>
    <scope>NUCLEOTIDE SEQUENCE</scope>
</reference>
<feature type="region of interest" description="Disordered" evidence="1">
    <location>
        <begin position="1"/>
        <end position="28"/>
    </location>
</feature>
<keyword evidence="3" id="KW-1185">Reference proteome</keyword>
<proteinExistence type="predicted"/>